<keyword evidence="2" id="KW-1185">Reference proteome</keyword>
<organism evidence="1 2">
    <name type="scientific">Emticicia soli</name>
    <dbReference type="NCBI Taxonomy" id="2027878"/>
    <lineage>
        <taxon>Bacteria</taxon>
        <taxon>Pseudomonadati</taxon>
        <taxon>Bacteroidota</taxon>
        <taxon>Cytophagia</taxon>
        <taxon>Cytophagales</taxon>
        <taxon>Leadbetterellaceae</taxon>
        <taxon>Emticicia</taxon>
    </lineage>
</organism>
<accession>A0ABW5J2L2</accession>
<name>A0ABW5J2L2_9BACT</name>
<dbReference type="EMBL" id="JBHULC010000001">
    <property type="protein sequence ID" value="MFD2519342.1"/>
    <property type="molecule type" value="Genomic_DNA"/>
</dbReference>
<comment type="caution">
    <text evidence="1">The sequence shown here is derived from an EMBL/GenBank/DDBJ whole genome shotgun (WGS) entry which is preliminary data.</text>
</comment>
<gene>
    <name evidence="1" type="ORF">ACFSR2_00495</name>
</gene>
<dbReference type="EC" id="1.-.-.-" evidence="1"/>
<dbReference type="PANTHER" id="PTHR34071:SF2">
    <property type="entry name" value="FLAVIN-NUCLEOTIDE-BINDING PROTEIN"/>
    <property type="match status" value="1"/>
</dbReference>
<sequence length="221" mass="24564">MYPVTPNTKISRSAKRGAYDEATINEILDEGLLCHIAYVQDGQPMMIPTGYCRIGNKIYIHGSVGSHFMRNLADGRKVCLTVSFLDGLVLARSAFSHSVNYRSVVIFSPATVVTDEQERWAALEAFTNHVIPGRWAEVREPSAKEMKATMVISFVIEEASAKVRTGGPNDDEEDYQVPVWAGVLPLKLQAQTPITDPKMLFEMPVPSYVLNYDKAAKPKQD</sequence>
<evidence type="ECO:0000313" key="2">
    <source>
        <dbReference type="Proteomes" id="UP001597510"/>
    </source>
</evidence>
<dbReference type="InterPro" id="IPR024747">
    <property type="entry name" value="Pyridox_Oxase-rel"/>
</dbReference>
<dbReference type="SUPFAM" id="SSF50475">
    <property type="entry name" value="FMN-binding split barrel"/>
    <property type="match status" value="1"/>
</dbReference>
<evidence type="ECO:0000313" key="1">
    <source>
        <dbReference type="EMBL" id="MFD2519342.1"/>
    </source>
</evidence>
<dbReference type="GO" id="GO:0016491">
    <property type="term" value="F:oxidoreductase activity"/>
    <property type="evidence" value="ECO:0007669"/>
    <property type="project" value="UniProtKB-KW"/>
</dbReference>
<dbReference type="InterPro" id="IPR012349">
    <property type="entry name" value="Split_barrel_FMN-bd"/>
</dbReference>
<proteinExistence type="predicted"/>
<dbReference type="RefSeq" id="WP_340238107.1">
    <property type="nucleotide sequence ID" value="NZ_JBBEWC010000009.1"/>
</dbReference>
<dbReference type="Proteomes" id="UP001597510">
    <property type="component" value="Unassembled WGS sequence"/>
</dbReference>
<dbReference type="Pfam" id="PF12900">
    <property type="entry name" value="Pyridox_ox_2"/>
    <property type="match status" value="1"/>
</dbReference>
<reference evidence="2" key="1">
    <citation type="journal article" date="2019" name="Int. J. Syst. Evol. Microbiol.">
        <title>The Global Catalogue of Microorganisms (GCM) 10K type strain sequencing project: providing services to taxonomists for standard genome sequencing and annotation.</title>
        <authorList>
            <consortium name="The Broad Institute Genomics Platform"/>
            <consortium name="The Broad Institute Genome Sequencing Center for Infectious Disease"/>
            <person name="Wu L."/>
            <person name="Ma J."/>
        </authorList>
    </citation>
    <scope>NUCLEOTIDE SEQUENCE [LARGE SCALE GENOMIC DNA]</scope>
    <source>
        <strain evidence="2">KCTC 52344</strain>
    </source>
</reference>
<dbReference type="PANTHER" id="PTHR34071">
    <property type="entry name" value="5-NITROIMIDAZOLE ANTIBIOTICS RESISTANCE PROTEIN, NIMA-FAMILY-RELATED PROTEIN-RELATED"/>
    <property type="match status" value="1"/>
</dbReference>
<protein>
    <submittedName>
        <fullName evidence="1">Pyridoxamine 5'-phosphate oxidase family protein</fullName>
        <ecNumber evidence="1">1.-.-.-</ecNumber>
    </submittedName>
</protein>
<keyword evidence="1" id="KW-0560">Oxidoreductase</keyword>
<dbReference type="Gene3D" id="2.30.110.10">
    <property type="entry name" value="Electron Transport, Fmn-binding Protein, Chain A"/>
    <property type="match status" value="1"/>
</dbReference>